<comment type="similarity">
    <text evidence="2">Belongs to the vinculin/alpha-catenin family.</text>
</comment>
<organism evidence="7 8">
    <name type="scientific">Rotaria socialis</name>
    <dbReference type="NCBI Taxonomy" id="392032"/>
    <lineage>
        <taxon>Eukaryota</taxon>
        <taxon>Metazoa</taxon>
        <taxon>Spiralia</taxon>
        <taxon>Gnathifera</taxon>
        <taxon>Rotifera</taxon>
        <taxon>Eurotatoria</taxon>
        <taxon>Bdelloidea</taxon>
        <taxon>Philodinida</taxon>
        <taxon>Philodinidae</taxon>
        <taxon>Rotaria</taxon>
    </lineage>
</organism>
<dbReference type="GO" id="GO:0051015">
    <property type="term" value="F:actin filament binding"/>
    <property type="evidence" value="ECO:0007669"/>
    <property type="project" value="InterPro"/>
</dbReference>
<dbReference type="PANTHER" id="PTHR46180">
    <property type="entry name" value="VINCULIN"/>
    <property type="match status" value="1"/>
</dbReference>
<evidence type="ECO:0000313" key="7">
    <source>
        <dbReference type="EMBL" id="CAF4971537.1"/>
    </source>
</evidence>
<dbReference type="Proteomes" id="UP000663848">
    <property type="component" value="Unassembled WGS sequence"/>
</dbReference>
<sequence>LIDAIGNVREALQPLTSNLINDLEHISFNHSSRSASRSPPPRPPLPSDEELSASAAPPRPPLPILEPTNDEIYDKDLPMPQSNQPILMAAHDLHMNIKQYSSHDNELIALAKKMSHFVVQLSLLIRGEAGTKRDLISISRELSDMSEYMTYLAKQLASECTDRRIRTHLLQVSERIPTIGTQLKILSTVKATMFGIYGVLPRSLSKNERAMI</sequence>
<dbReference type="InterPro" id="IPR017997">
    <property type="entry name" value="Vinculin"/>
</dbReference>
<dbReference type="EMBL" id="CAJOBR010026454">
    <property type="protein sequence ID" value="CAF4971537.1"/>
    <property type="molecule type" value="Genomic_DNA"/>
</dbReference>
<feature type="non-terminal residue" evidence="7">
    <location>
        <position position="212"/>
    </location>
</feature>
<comment type="caution">
    <text evidence="7">The sequence shown here is derived from an EMBL/GenBank/DDBJ whole genome shotgun (WGS) entry which is preliminary data.</text>
</comment>
<keyword evidence="5" id="KW-0009">Actin-binding</keyword>
<keyword evidence="4" id="KW-0963">Cytoplasm</keyword>
<comment type="subcellular location">
    <subcellularLocation>
        <location evidence="1">Cytoplasm</location>
    </subcellularLocation>
</comment>
<evidence type="ECO:0000313" key="8">
    <source>
        <dbReference type="Proteomes" id="UP000663848"/>
    </source>
</evidence>
<name>A0A821YZ70_9BILA</name>
<reference evidence="7" key="1">
    <citation type="submission" date="2021-02" db="EMBL/GenBank/DDBJ databases">
        <authorList>
            <person name="Nowell W R."/>
        </authorList>
    </citation>
    <scope>NUCLEOTIDE SEQUENCE</scope>
</reference>
<dbReference type="GO" id="GO:0007155">
    <property type="term" value="P:cell adhesion"/>
    <property type="evidence" value="ECO:0007669"/>
    <property type="project" value="InterPro"/>
</dbReference>
<protein>
    <recommendedName>
        <fullName evidence="3">Vinculin</fullName>
    </recommendedName>
</protein>
<dbReference type="AlphaFoldDB" id="A0A821YZ70"/>
<evidence type="ECO:0000256" key="3">
    <source>
        <dbReference type="ARBA" id="ARBA00014125"/>
    </source>
</evidence>
<feature type="region of interest" description="Disordered" evidence="6">
    <location>
        <begin position="30"/>
        <end position="77"/>
    </location>
</feature>
<dbReference type="SUPFAM" id="SSF47220">
    <property type="entry name" value="alpha-catenin/vinculin-like"/>
    <property type="match status" value="1"/>
</dbReference>
<dbReference type="InterPro" id="IPR006077">
    <property type="entry name" value="Vinculin/catenin"/>
</dbReference>
<evidence type="ECO:0000256" key="5">
    <source>
        <dbReference type="ARBA" id="ARBA00023203"/>
    </source>
</evidence>
<evidence type="ECO:0000256" key="6">
    <source>
        <dbReference type="SAM" id="MobiDB-lite"/>
    </source>
</evidence>
<dbReference type="InterPro" id="IPR036723">
    <property type="entry name" value="Alpha-catenin/vinculin-like_sf"/>
</dbReference>
<accession>A0A821YZ70</accession>
<evidence type="ECO:0000256" key="4">
    <source>
        <dbReference type="ARBA" id="ARBA00022490"/>
    </source>
</evidence>
<dbReference type="Gene3D" id="1.20.120.230">
    <property type="entry name" value="Alpha-catenin/vinculin-like"/>
    <property type="match status" value="1"/>
</dbReference>
<feature type="non-terminal residue" evidence="7">
    <location>
        <position position="1"/>
    </location>
</feature>
<dbReference type="GO" id="GO:0005737">
    <property type="term" value="C:cytoplasm"/>
    <property type="evidence" value="ECO:0007669"/>
    <property type="project" value="UniProtKB-SubCell"/>
</dbReference>
<evidence type="ECO:0000256" key="2">
    <source>
        <dbReference type="ARBA" id="ARBA00008376"/>
    </source>
</evidence>
<proteinExistence type="inferred from homology"/>
<gene>
    <name evidence="7" type="ORF">QYT958_LOCUS35262</name>
</gene>
<dbReference type="PRINTS" id="PR00806">
    <property type="entry name" value="VINCULIN"/>
</dbReference>
<dbReference type="Pfam" id="PF01044">
    <property type="entry name" value="Vinculin"/>
    <property type="match status" value="1"/>
</dbReference>
<evidence type="ECO:0000256" key="1">
    <source>
        <dbReference type="ARBA" id="ARBA00004496"/>
    </source>
</evidence>